<dbReference type="RefSeq" id="WP_119151554.1">
    <property type="nucleotide sequence ID" value="NZ_JBHSOV010000041.1"/>
</dbReference>
<dbReference type="OrthoDB" id="89089at2"/>
<dbReference type="AlphaFoldDB" id="A0A398CFT7"/>
<gene>
    <name evidence="1" type="ORF">D3H35_23205</name>
</gene>
<comment type="caution">
    <text evidence="1">The sequence shown here is derived from an EMBL/GenBank/DDBJ whole genome shotgun (WGS) entry which is preliminary data.</text>
</comment>
<keyword evidence="2" id="KW-1185">Reference proteome</keyword>
<dbReference type="InterPro" id="IPR020288">
    <property type="entry name" value="Sheath_initiator"/>
</dbReference>
<dbReference type="Pfam" id="PF10934">
    <property type="entry name" value="Sheath_initiator"/>
    <property type="match status" value="1"/>
</dbReference>
<proteinExistence type="predicted"/>
<sequence length="133" mass="14600">MIPTGGQIEADELQEVRQPSRTYRLDWNMQRAAGTVDGLEAVKQAVRKILQSERYNFLIYSFDYGMETAGAAGRSPEIAKSELGRCIREALLQDDRISDVTDMQVTVNGDSALATFTVESDFGAFEGGVTVSV</sequence>
<evidence type="ECO:0000313" key="2">
    <source>
        <dbReference type="Proteomes" id="UP000266340"/>
    </source>
</evidence>
<protein>
    <submittedName>
        <fullName evidence="1">DUF2634 domain-containing protein</fullName>
    </submittedName>
</protein>
<name>A0A398CFT7_9BACL</name>
<dbReference type="EMBL" id="QXJM01000040">
    <property type="protein sequence ID" value="RIE01295.1"/>
    <property type="molecule type" value="Genomic_DNA"/>
</dbReference>
<organism evidence="1 2">
    <name type="scientific">Cohnella faecalis</name>
    <dbReference type="NCBI Taxonomy" id="2315694"/>
    <lineage>
        <taxon>Bacteria</taxon>
        <taxon>Bacillati</taxon>
        <taxon>Bacillota</taxon>
        <taxon>Bacilli</taxon>
        <taxon>Bacillales</taxon>
        <taxon>Paenibacillaceae</taxon>
        <taxon>Cohnella</taxon>
    </lineage>
</organism>
<reference evidence="1 2" key="1">
    <citation type="submission" date="2018-09" db="EMBL/GenBank/DDBJ databases">
        <title>Cohnella cavernae sp. nov., isolated from a karst cave.</title>
        <authorList>
            <person name="Zhu H."/>
        </authorList>
    </citation>
    <scope>NUCLEOTIDE SEQUENCE [LARGE SCALE GENOMIC DNA]</scope>
    <source>
        <strain evidence="1 2">K2E09-144</strain>
    </source>
</reference>
<evidence type="ECO:0000313" key="1">
    <source>
        <dbReference type="EMBL" id="RIE01295.1"/>
    </source>
</evidence>
<dbReference type="Proteomes" id="UP000266340">
    <property type="component" value="Unassembled WGS sequence"/>
</dbReference>
<dbReference type="SUPFAM" id="SSF160719">
    <property type="entry name" value="gpW/gp25-like"/>
    <property type="match status" value="1"/>
</dbReference>
<accession>A0A398CFT7</accession>
<dbReference type="Gene3D" id="3.10.450.40">
    <property type="match status" value="1"/>
</dbReference>